<comment type="caution">
    <text evidence="5">The sequence shown here is derived from an EMBL/GenBank/DDBJ whole genome shotgun (WGS) entry which is preliminary data.</text>
</comment>
<evidence type="ECO:0000313" key="5">
    <source>
        <dbReference type="EMBL" id="KAK3054755.1"/>
    </source>
</evidence>
<dbReference type="Proteomes" id="UP001271007">
    <property type="component" value="Unassembled WGS sequence"/>
</dbReference>
<dbReference type="EMBL" id="JAWDJX010000011">
    <property type="protein sequence ID" value="KAK3054755.1"/>
    <property type="molecule type" value="Genomic_DNA"/>
</dbReference>
<evidence type="ECO:0000259" key="4">
    <source>
        <dbReference type="Pfam" id="PF00135"/>
    </source>
</evidence>
<evidence type="ECO:0000313" key="6">
    <source>
        <dbReference type="Proteomes" id="UP001271007"/>
    </source>
</evidence>
<dbReference type="InterPro" id="IPR002018">
    <property type="entry name" value="CarbesteraseB"/>
</dbReference>
<keyword evidence="2 3" id="KW-0378">Hydrolase</keyword>
<dbReference type="PANTHER" id="PTHR43142">
    <property type="entry name" value="CARBOXYLIC ESTER HYDROLASE"/>
    <property type="match status" value="1"/>
</dbReference>
<proteinExistence type="inferred from homology"/>
<dbReference type="PANTHER" id="PTHR43142:SF4">
    <property type="entry name" value="CARBOXYLIC ESTER HYDROLASE"/>
    <property type="match status" value="1"/>
</dbReference>
<accession>A0AAJ0DQ95</accession>
<dbReference type="PROSITE" id="PS00122">
    <property type="entry name" value="CARBOXYLESTERASE_B_1"/>
    <property type="match status" value="1"/>
</dbReference>
<comment type="similarity">
    <text evidence="1 3">Belongs to the type-B carboxylesterase/lipase family.</text>
</comment>
<evidence type="ECO:0000256" key="1">
    <source>
        <dbReference type="ARBA" id="ARBA00005964"/>
    </source>
</evidence>
<keyword evidence="6" id="KW-1185">Reference proteome</keyword>
<dbReference type="SUPFAM" id="SSF53474">
    <property type="entry name" value="alpha/beta-Hydrolases"/>
    <property type="match status" value="1"/>
</dbReference>
<evidence type="ECO:0000256" key="3">
    <source>
        <dbReference type="RuleBase" id="RU361235"/>
    </source>
</evidence>
<sequence length="566" mass="64107">MTNYSRDVYRIATRSIGHLEGITVFRRSDAKTAQPLIHYFGGISYALPPQRFRRPKALPDNYTYGTKDKPGKFGNKAKDAIHKTGICPQPPPVKRFPGVHVKPDTAGWQEDCLQLNIYIPAGKSPPASGWPVFFFIHGGFLQWGQANESPAAIAPLLSETAFEAIVVIPSYRLNLFGFLSSEELQAEAKKDGEAAGNMGFWDQRLALEWTGKQIGNFGGDVNNITVGGYSAGAHSAFHQLAHELYFVPDAEAVIKRVACWSNSPGVQPRTASDHQKQFDELLAALDIDKTKSGEKELKALRDLDWEKLVAIQEKLRISEFRATTDNAFVPASLMANISKGDFGRRMKERGIKFMNGECRDEHHLYRAWRTPRNSFNAIRDRLIADYPTDVVDKLLNYYCGESDRTRGKPDGYRDWPELFGHIYADMQVHHLERGFQNALHKAGLAPGKDIFRYRFEWRAKCIDDMFQREWGVTHATDMSIWFWGLDYDNGRGLTDKDKAVIHPWNAAFAAFVKGENPQWGTDRGVEYVKRLRSDGEIDIWKDDRWRAGLTVWNMVNGSNSAIKAKV</sequence>
<feature type="domain" description="Carboxylesterase type B" evidence="4">
    <location>
        <begin position="15"/>
        <end position="519"/>
    </location>
</feature>
<protein>
    <recommendedName>
        <fullName evidence="3">Carboxylic ester hydrolase</fullName>
        <ecNumber evidence="3">3.1.1.-</ecNumber>
    </recommendedName>
</protein>
<dbReference type="InterPro" id="IPR029058">
    <property type="entry name" value="AB_hydrolase_fold"/>
</dbReference>
<organism evidence="5 6">
    <name type="scientific">Extremus antarcticus</name>
    <dbReference type="NCBI Taxonomy" id="702011"/>
    <lineage>
        <taxon>Eukaryota</taxon>
        <taxon>Fungi</taxon>
        <taxon>Dikarya</taxon>
        <taxon>Ascomycota</taxon>
        <taxon>Pezizomycotina</taxon>
        <taxon>Dothideomycetes</taxon>
        <taxon>Dothideomycetidae</taxon>
        <taxon>Mycosphaerellales</taxon>
        <taxon>Extremaceae</taxon>
        <taxon>Extremus</taxon>
    </lineage>
</organism>
<dbReference type="Pfam" id="PF00135">
    <property type="entry name" value="COesterase"/>
    <property type="match status" value="1"/>
</dbReference>
<dbReference type="EC" id="3.1.1.-" evidence="3"/>
<dbReference type="InterPro" id="IPR019826">
    <property type="entry name" value="Carboxylesterase_B_AS"/>
</dbReference>
<reference evidence="5" key="1">
    <citation type="submission" date="2023-04" db="EMBL/GenBank/DDBJ databases">
        <title>Black Yeasts Isolated from many extreme environments.</title>
        <authorList>
            <person name="Coleine C."/>
            <person name="Stajich J.E."/>
            <person name="Selbmann L."/>
        </authorList>
    </citation>
    <scope>NUCLEOTIDE SEQUENCE</scope>
    <source>
        <strain evidence="5">CCFEE 5312</strain>
    </source>
</reference>
<gene>
    <name evidence="5" type="ORF">LTR09_004484</name>
</gene>
<evidence type="ECO:0000256" key="2">
    <source>
        <dbReference type="ARBA" id="ARBA00022801"/>
    </source>
</evidence>
<dbReference type="Gene3D" id="3.40.50.1820">
    <property type="entry name" value="alpha/beta hydrolase"/>
    <property type="match status" value="1"/>
</dbReference>
<dbReference type="AlphaFoldDB" id="A0AAJ0DQ95"/>
<dbReference type="GO" id="GO:0016787">
    <property type="term" value="F:hydrolase activity"/>
    <property type="evidence" value="ECO:0007669"/>
    <property type="project" value="UniProtKB-KW"/>
</dbReference>
<name>A0AAJ0DQ95_9PEZI</name>